<evidence type="ECO:0000313" key="4">
    <source>
        <dbReference type="Proteomes" id="UP000077248"/>
    </source>
</evidence>
<evidence type="ECO:0000256" key="2">
    <source>
        <dbReference type="SAM" id="Phobius"/>
    </source>
</evidence>
<organism evidence="3 4">
    <name type="scientific">Alternaria alternata</name>
    <name type="common">Alternaria rot fungus</name>
    <name type="synonym">Torula alternata</name>
    <dbReference type="NCBI Taxonomy" id="5599"/>
    <lineage>
        <taxon>Eukaryota</taxon>
        <taxon>Fungi</taxon>
        <taxon>Dikarya</taxon>
        <taxon>Ascomycota</taxon>
        <taxon>Pezizomycotina</taxon>
        <taxon>Dothideomycetes</taxon>
        <taxon>Pleosporomycetidae</taxon>
        <taxon>Pleosporales</taxon>
        <taxon>Pleosporineae</taxon>
        <taxon>Pleosporaceae</taxon>
        <taxon>Alternaria</taxon>
        <taxon>Alternaria sect. Alternaria</taxon>
        <taxon>Alternaria alternata complex</taxon>
    </lineage>
</organism>
<protein>
    <submittedName>
        <fullName evidence="3">Uncharacterized protein</fullName>
    </submittedName>
</protein>
<accession>A0A177D4Q8</accession>
<proteinExistence type="predicted"/>
<keyword evidence="2" id="KW-0812">Transmembrane</keyword>
<dbReference type="EMBL" id="KV441498">
    <property type="protein sequence ID" value="OAG14644.1"/>
    <property type="molecule type" value="Genomic_DNA"/>
</dbReference>
<feature type="transmembrane region" description="Helical" evidence="2">
    <location>
        <begin position="92"/>
        <end position="114"/>
    </location>
</feature>
<name>A0A177D4Q8_ALTAL</name>
<dbReference type="KEGG" id="aalt:CC77DRAFT_549007"/>
<feature type="compositionally biased region" description="Polar residues" evidence="1">
    <location>
        <begin position="45"/>
        <end position="56"/>
    </location>
</feature>
<feature type="region of interest" description="Disordered" evidence="1">
    <location>
        <begin position="1"/>
        <end position="56"/>
    </location>
</feature>
<feature type="compositionally biased region" description="Pro residues" evidence="1">
    <location>
        <begin position="1"/>
        <end position="23"/>
    </location>
</feature>
<keyword evidence="2" id="KW-0472">Membrane</keyword>
<dbReference type="Proteomes" id="UP000077248">
    <property type="component" value="Unassembled WGS sequence"/>
</dbReference>
<evidence type="ECO:0000256" key="1">
    <source>
        <dbReference type="SAM" id="MobiDB-lite"/>
    </source>
</evidence>
<dbReference type="VEuPathDB" id="FungiDB:CC77DRAFT_549007"/>
<keyword evidence="4" id="KW-1185">Reference proteome</keyword>
<evidence type="ECO:0000313" key="3">
    <source>
        <dbReference type="EMBL" id="OAG14644.1"/>
    </source>
</evidence>
<reference evidence="3 4" key="1">
    <citation type="submission" date="2016-05" db="EMBL/GenBank/DDBJ databases">
        <title>Comparative analysis of secretome profiles of manganese(II)-oxidizing ascomycete fungi.</title>
        <authorList>
            <consortium name="DOE Joint Genome Institute"/>
            <person name="Zeiner C.A."/>
            <person name="Purvine S.O."/>
            <person name="Zink E.M."/>
            <person name="Wu S."/>
            <person name="Pasa-Tolic L."/>
            <person name="Chaput D.L."/>
            <person name="Haridas S."/>
            <person name="Grigoriev I.V."/>
            <person name="Santelli C.M."/>
            <person name="Hansel C.M."/>
        </authorList>
    </citation>
    <scope>NUCLEOTIDE SEQUENCE [LARGE SCALE GENOMIC DNA]</scope>
    <source>
        <strain evidence="3 4">SRC1lrK2f</strain>
    </source>
</reference>
<dbReference type="RefSeq" id="XP_018380065.1">
    <property type="nucleotide sequence ID" value="XM_018532143.1"/>
</dbReference>
<dbReference type="GeneID" id="29117737"/>
<sequence length="123" mass="13417">MLAIGPPPPAISPLPLRFPPPSKQPQQNDPQHQDGMVSSEEENYCSKSQGSTSTHCGATNSRLLHQVIQICWRSGRFRSHFKKNMANAFETVPLPLIVFFAAAIGLCQASANFLRSSGLRPSS</sequence>
<dbReference type="AlphaFoldDB" id="A0A177D4Q8"/>
<keyword evidence="2" id="KW-1133">Transmembrane helix</keyword>
<gene>
    <name evidence="3" type="ORF">CC77DRAFT_549007</name>
</gene>